<gene>
    <name evidence="1" type="ORF">SAMN04488063_2087</name>
</gene>
<dbReference type="Proteomes" id="UP000198876">
    <property type="component" value="Unassembled WGS sequence"/>
</dbReference>
<proteinExistence type="predicted"/>
<organism evidence="1 2">
    <name type="scientific">Halopelagius inordinatus</name>
    <dbReference type="NCBI Taxonomy" id="553467"/>
    <lineage>
        <taxon>Archaea</taxon>
        <taxon>Methanobacteriati</taxon>
        <taxon>Methanobacteriota</taxon>
        <taxon>Stenosarchaea group</taxon>
        <taxon>Halobacteria</taxon>
        <taxon>Halobacteriales</taxon>
        <taxon>Haloferacaceae</taxon>
    </lineage>
</organism>
<evidence type="ECO:0000313" key="1">
    <source>
        <dbReference type="EMBL" id="SFG45014.1"/>
    </source>
</evidence>
<dbReference type="EMBL" id="FOOQ01000002">
    <property type="protein sequence ID" value="SFG45014.1"/>
    <property type="molecule type" value="Genomic_DNA"/>
</dbReference>
<dbReference type="AlphaFoldDB" id="A0A1I2RWJ8"/>
<keyword evidence="2" id="KW-1185">Reference proteome</keyword>
<dbReference type="STRING" id="553467.SAMN04488063_2087"/>
<dbReference type="RefSeq" id="WP_092891895.1">
    <property type="nucleotide sequence ID" value="NZ_FOOQ01000002.1"/>
</dbReference>
<accession>A0A1I2RWJ8</accession>
<evidence type="ECO:0000313" key="2">
    <source>
        <dbReference type="Proteomes" id="UP000198876"/>
    </source>
</evidence>
<name>A0A1I2RWJ8_9EURY</name>
<reference evidence="2" key="1">
    <citation type="submission" date="2016-10" db="EMBL/GenBank/DDBJ databases">
        <authorList>
            <person name="Varghese N."/>
            <person name="Submissions S."/>
        </authorList>
    </citation>
    <scope>NUCLEOTIDE SEQUENCE [LARGE SCALE GENOMIC DNA]</scope>
    <source>
        <strain evidence="2">CGMCC 1.7739</strain>
    </source>
</reference>
<sequence length="227" mass="25076">MTESYELLKRGPETGIHKADLSLEERRDIRRITVTGSGNTTRSNSGGRFVSVSYLAGDERAAATLFVEKNRTLLEQIDFSKTNSVRQSVPRAIYDWILHAFGRRRIEPGVYTVREDRPQENVCWILAKGKYENAPSRRYSVGGSGSSKLTGISPEQLYESLPAMCTLADLPEEAAGDVKWIFAYFDESPGFACGVTPTNRSIALRKESDIAYRGGARSSGQNDVGSP</sequence>
<dbReference type="OrthoDB" id="220491at2157"/>
<protein>
    <submittedName>
        <fullName evidence="1">Uncharacterized protein</fullName>
    </submittedName>
</protein>